<dbReference type="Gene3D" id="1.10.10.60">
    <property type="entry name" value="Homeodomain-like"/>
    <property type="match status" value="1"/>
</dbReference>
<dbReference type="GO" id="GO:0000428">
    <property type="term" value="C:DNA-directed RNA polymerase complex"/>
    <property type="evidence" value="ECO:0007669"/>
    <property type="project" value="UniProtKB-KW"/>
</dbReference>
<keyword evidence="2 9" id="KW-0240">DNA-directed RNA polymerase</keyword>
<evidence type="ECO:0000256" key="8">
    <source>
        <dbReference type="ARBA" id="ARBA00023163"/>
    </source>
</evidence>
<evidence type="ECO:0000256" key="2">
    <source>
        <dbReference type="ARBA" id="ARBA00022478"/>
    </source>
</evidence>
<dbReference type="PIRSF" id="PIRSF000774">
    <property type="entry name" value="RpoN"/>
    <property type="match status" value="1"/>
</dbReference>
<keyword evidence="4 9" id="KW-0548">Nucleotidyltransferase</keyword>
<dbReference type="PANTHER" id="PTHR32248:SF4">
    <property type="entry name" value="RNA POLYMERASE SIGMA-54 FACTOR"/>
    <property type="match status" value="1"/>
</dbReference>
<feature type="domain" description="RNA polymerase sigma factor 54 core-binding" evidence="12">
    <location>
        <begin position="156"/>
        <end position="347"/>
    </location>
</feature>
<protein>
    <recommendedName>
        <fullName evidence="9">RNA polymerase sigma-54 factor</fullName>
    </recommendedName>
</protein>
<proteinExistence type="inferred from homology"/>
<dbReference type="PRINTS" id="PR00045">
    <property type="entry name" value="SIGMA54FCT"/>
</dbReference>
<evidence type="ECO:0000256" key="9">
    <source>
        <dbReference type="PIRNR" id="PIRNR000774"/>
    </source>
</evidence>
<evidence type="ECO:0000256" key="4">
    <source>
        <dbReference type="ARBA" id="ARBA00022695"/>
    </source>
</evidence>
<dbReference type="Pfam" id="PF04963">
    <property type="entry name" value="Sigma54_CBD"/>
    <property type="match status" value="1"/>
</dbReference>
<dbReference type="PANTHER" id="PTHR32248">
    <property type="entry name" value="RNA POLYMERASE SIGMA-54 FACTOR"/>
    <property type="match status" value="1"/>
</dbReference>
<keyword evidence="7 9" id="KW-0238">DNA-binding</keyword>
<dbReference type="Pfam" id="PF00309">
    <property type="entry name" value="Sigma54_AID"/>
    <property type="match status" value="1"/>
</dbReference>
<comment type="caution">
    <text evidence="13">The sequence shown here is derived from an EMBL/GenBank/DDBJ whole genome shotgun (WGS) entry which is preliminary data.</text>
</comment>
<dbReference type="PROSITE" id="PS00717">
    <property type="entry name" value="SIGMA54_1"/>
    <property type="match status" value="1"/>
</dbReference>
<comment type="similarity">
    <text evidence="1 9">Belongs to the sigma-54 factor family.</text>
</comment>
<dbReference type="InterPro" id="IPR007634">
    <property type="entry name" value="RNA_pol_sigma_54_DNA-bd"/>
</dbReference>
<name>J9DIS3_9PROT</name>
<evidence type="ECO:0000313" key="13">
    <source>
        <dbReference type="EMBL" id="EJW21993.1"/>
    </source>
</evidence>
<dbReference type="GO" id="GO:0016779">
    <property type="term" value="F:nucleotidyltransferase activity"/>
    <property type="evidence" value="ECO:0007669"/>
    <property type="project" value="UniProtKB-KW"/>
</dbReference>
<keyword evidence="3 9" id="KW-0808">Transferase</keyword>
<keyword evidence="5 9" id="KW-0805">Transcription regulation</keyword>
<dbReference type="OrthoDB" id="9814402at2"/>
<comment type="function">
    <text evidence="9">Sigma factors are initiation factors that promote the attachment of RNA polymerase to specific initiation sites and are then released.</text>
</comment>
<dbReference type="Proteomes" id="UP000004836">
    <property type="component" value="Unassembled WGS sequence"/>
</dbReference>
<evidence type="ECO:0000313" key="14">
    <source>
        <dbReference type="Proteomes" id="UP000004836"/>
    </source>
</evidence>
<evidence type="ECO:0000256" key="1">
    <source>
        <dbReference type="ARBA" id="ARBA00008798"/>
    </source>
</evidence>
<dbReference type="PROSITE" id="PS50044">
    <property type="entry name" value="SIGMA54_3"/>
    <property type="match status" value="1"/>
</dbReference>
<dbReference type="PATRIC" id="fig|1220535.3.peg.383"/>
<dbReference type="NCBIfam" id="TIGR02395">
    <property type="entry name" value="rpoN_sigma"/>
    <property type="match status" value="1"/>
</dbReference>
<dbReference type="PROSITE" id="PS00718">
    <property type="entry name" value="SIGMA54_2"/>
    <property type="match status" value="1"/>
</dbReference>
<dbReference type="GO" id="GO:0001216">
    <property type="term" value="F:DNA-binding transcription activator activity"/>
    <property type="evidence" value="ECO:0007669"/>
    <property type="project" value="InterPro"/>
</dbReference>
<organism evidence="13 14">
    <name type="scientific">alpha proteobacterium IMCC14465</name>
    <dbReference type="NCBI Taxonomy" id="1220535"/>
    <lineage>
        <taxon>Bacteria</taxon>
        <taxon>Pseudomonadati</taxon>
        <taxon>Pseudomonadota</taxon>
        <taxon>Alphaproteobacteria</taxon>
        <taxon>PS1 clade</taxon>
    </lineage>
</organism>
<evidence type="ECO:0000256" key="7">
    <source>
        <dbReference type="ARBA" id="ARBA00023125"/>
    </source>
</evidence>
<gene>
    <name evidence="13" type="ORF">IMCC14465_03870</name>
</gene>
<feature type="region of interest" description="Disordered" evidence="10">
    <location>
        <begin position="56"/>
        <end position="88"/>
    </location>
</feature>
<dbReference type="InterPro" id="IPR007046">
    <property type="entry name" value="RNA_pol_sigma_54_core-bd"/>
</dbReference>
<evidence type="ECO:0000256" key="5">
    <source>
        <dbReference type="ARBA" id="ARBA00023015"/>
    </source>
</evidence>
<evidence type="ECO:0000259" key="11">
    <source>
        <dbReference type="Pfam" id="PF04552"/>
    </source>
</evidence>
<evidence type="ECO:0000256" key="6">
    <source>
        <dbReference type="ARBA" id="ARBA00023082"/>
    </source>
</evidence>
<dbReference type="Pfam" id="PF04552">
    <property type="entry name" value="Sigma54_DBD"/>
    <property type="match status" value="1"/>
</dbReference>
<dbReference type="GO" id="GO:0003677">
    <property type="term" value="F:DNA binding"/>
    <property type="evidence" value="ECO:0007669"/>
    <property type="project" value="UniProtKB-KW"/>
</dbReference>
<accession>J9DIS3</accession>
<reference evidence="13 14" key="1">
    <citation type="journal article" date="2012" name="J. Bacteriol.">
        <title>Genome Sequence of Strain IMCC14465, Isolated from the East Sea, Belonging to the PS1 Clade of Alphaproteobacteria.</title>
        <authorList>
            <person name="Yang S.J."/>
            <person name="Kang I."/>
            <person name="Cho J.C."/>
        </authorList>
    </citation>
    <scope>NUCLEOTIDE SEQUENCE [LARGE SCALE GENOMIC DNA]</scope>
    <source>
        <strain evidence="13 14">IMCC14465</strain>
    </source>
</reference>
<evidence type="ECO:0000256" key="10">
    <source>
        <dbReference type="SAM" id="MobiDB-lite"/>
    </source>
</evidence>
<dbReference type="eggNOG" id="COG1508">
    <property type="taxonomic scope" value="Bacteria"/>
</dbReference>
<dbReference type="AlphaFoldDB" id="J9DIS3"/>
<keyword evidence="14" id="KW-1185">Reference proteome</keyword>
<dbReference type="EMBL" id="ALYF01000002">
    <property type="protein sequence ID" value="EJW21993.1"/>
    <property type="molecule type" value="Genomic_DNA"/>
</dbReference>
<sequence>MSIKLKLQSRQVQSLVLTPQMRQAIHILQLNNLELNEFLAEQVNENPFLEIQDAQDFNTSHDIPEDNTRATDYSDLNDLNAGEGNDGVANDLPNVDADFLDKSFKSGNLPDTHLTDSFYENLWDSDARQDLQNRPDSKIDVAAYGDDKINPGHVIEQSVSTILSFEGFVQQQILDKMLDNPLKEDCLTLMGWLDDEAYLLEDAEELQSLLEISLDRVVAAQNELRSLMPVGVAASSLDDRLSMQLHHEGLWHPDFEIILDNLDLLARGEVHQLAKKCKIRPRVLLDRAETLRQLNPKITSSFKSEATQNRQPDILVFESDVKDEEYGNWRAELNDNTLPKVLVLDRYWEELAAKKMPSKDREYLNACYNSGNWLVKSLNQRAITLLRVAREIIKQQPEFLEKGLDYLKPMTLRDIAVELDLHESTVSRVTANKLMETPRGIFDLKFFFSVGISAKEGDKTHSARAVKERIKNLVAGETDSLKGVRPKILSDEALAHALQADGIDIARRTVAKYREAIGIPSSADRKRAARLLS</sequence>
<dbReference type="InterPro" id="IPR000394">
    <property type="entry name" value="RNA_pol_sigma_54"/>
</dbReference>
<dbReference type="GO" id="GO:0006352">
    <property type="term" value="P:DNA-templated transcription initiation"/>
    <property type="evidence" value="ECO:0007669"/>
    <property type="project" value="InterPro"/>
</dbReference>
<keyword evidence="6 9" id="KW-0731">Sigma factor</keyword>
<feature type="domain" description="RNA polymerase sigma factor 54 DNA-binding" evidence="11">
    <location>
        <begin position="362"/>
        <end position="527"/>
    </location>
</feature>
<evidence type="ECO:0000259" key="12">
    <source>
        <dbReference type="Pfam" id="PF04963"/>
    </source>
</evidence>
<keyword evidence="8 9" id="KW-0804">Transcription</keyword>
<dbReference type="GO" id="GO:0016987">
    <property type="term" value="F:sigma factor activity"/>
    <property type="evidence" value="ECO:0007669"/>
    <property type="project" value="UniProtKB-KW"/>
</dbReference>
<dbReference type="STRING" id="1220535.IMCC14465_03870"/>
<evidence type="ECO:0000256" key="3">
    <source>
        <dbReference type="ARBA" id="ARBA00022679"/>
    </source>
</evidence>